<accession>A0AAW3ZNC0</accession>
<evidence type="ECO:0000313" key="3">
    <source>
        <dbReference type="Proteomes" id="UP000613768"/>
    </source>
</evidence>
<feature type="transmembrane region" description="Helical" evidence="1">
    <location>
        <begin position="81"/>
        <end position="99"/>
    </location>
</feature>
<feature type="transmembrane region" description="Helical" evidence="1">
    <location>
        <begin position="23"/>
        <end position="44"/>
    </location>
</feature>
<feature type="transmembrane region" description="Helical" evidence="1">
    <location>
        <begin position="209"/>
        <end position="228"/>
    </location>
</feature>
<proteinExistence type="predicted"/>
<name>A0AAW3ZNC0_9GAMM</name>
<evidence type="ECO:0000256" key="1">
    <source>
        <dbReference type="SAM" id="Phobius"/>
    </source>
</evidence>
<protein>
    <submittedName>
        <fullName evidence="2">DUF2306 domain-containing protein</fullName>
    </submittedName>
</protein>
<dbReference type="Proteomes" id="UP000613768">
    <property type="component" value="Unassembled WGS sequence"/>
</dbReference>
<feature type="transmembrane region" description="Helical" evidence="1">
    <location>
        <begin position="111"/>
        <end position="132"/>
    </location>
</feature>
<reference evidence="2 3" key="1">
    <citation type="submission" date="2020-09" db="EMBL/GenBank/DDBJ databases">
        <title>Pseudoxanthomonas sp. CAU 1598 isolated from sand of Yaerae Beach.</title>
        <authorList>
            <person name="Kim W."/>
        </authorList>
    </citation>
    <scope>NUCLEOTIDE SEQUENCE [LARGE SCALE GENOMIC DNA]</scope>
    <source>
        <strain evidence="2 3">CAU 1598</strain>
    </source>
</reference>
<dbReference type="Pfam" id="PF10067">
    <property type="entry name" value="DUF2306"/>
    <property type="match status" value="1"/>
</dbReference>
<dbReference type="EMBL" id="JACYTR010000022">
    <property type="protein sequence ID" value="MBD8526420.1"/>
    <property type="molecule type" value="Genomic_DNA"/>
</dbReference>
<comment type="caution">
    <text evidence="2">The sequence shown here is derived from an EMBL/GenBank/DDBJ whole genome shotgun (WGS) entry which is preliminary data.</text>
</comment>
<feature type="transmembrane region" description="Helical" evidence="1">
    <location>
        <begin position="144"/>
        <end position="167"/>
    </location>
</feature>
<organism evidence="2 3">
    <name type="scientific">Pseudomarimonas arenosa</name>
    <dbReference type="NCBI Taxonomy" id="2774145"/>
    <lineage>
        <taxon>Bacteria</taxon>
        <taxon>Pseudomonadati</taxon>
        <taxon>Pseudomonadota</taxon>
        <taxon>Gammaproteobacteria</taxon>
        <taxon>Lysobacterales</taxon>
        <taxon>Lysobacteraceae</taxon>
        <taxon>Pseudomarimonas</taxon>
    </lineage>
</organism>
<dbReference type="InterPro" id="IPR018750">
    <property type="entry name" value="DUF2306_membrane"/>
</dbReference>
<feature type="transmembrane region" description="Helical" evidence="1">
    <location>
        <begin position="179"/>
        <end position="197"/>
    </location>
</feature>
<gene>
    <name evidence="2" type="ORF">IFO71_11795</name>
</gene>
<sequence>MPLEATDLGPQDERESRRSLPMLYLHIVGGLLAILAGALALMARKGGVLHRRSGRVFGLAMLLMTASALLIATYLRPNPGNIIAASLTGYLVLSGIMTVRSPRIAAHGWRVGLLLWVSSVATAAALLSRVAADAPGGAIDGIPYQALIMFSLVAGLAAIGDVRLLLGRELAPTQRIRRHLWRMGYAMWIATTSLFLGQAKQFPDSWQSSGWLGLPILLVMGVLLFEWWRAGRQSRPRAQPTRLSAAITPAQQAD</sequence>
<keyword evidence="1" id="KW-0472">Membrane</keyword>
<dbReference type="RefSeq" id="WP_192029841.1">
    <property type="nucleotide sequence ID" value="NZ_JACYTR010000022.1"/>
</dbReference>
<feature type="transmembrane region" description="Helical" evidence="1">
    <location>
        <begin position="56"/>
        <end position="75"/>
    </location>
</feature>
<keyword evidence="3" id="KW-1185">Reference proteome</keyword>
<evidence type="ECO:0000313" key="2">
    <source>
        <dbReference type="EMBL" id="MBD8526420.1"/>
    </source>
</evidence>
<keyword evidence="1" id="KW-0812">Transmembrane</keyword>
<keyword evidence="1" id="KW-1133">Transmembrane helix</keyword>
<dbReference type="AlphaFoldDB" id="A0AAW3ZNC0"/>